<name>D1QTY6_9BACT</name>
<protein>
    <submittedName>
        <fullName evidence="1">Uncharacterized protein</fullName>
    </submittedName>
</protein>
<dbReference type="Proteomes" id="UP000004079">
    <property type="component" value="Unassembled WGS sequence"/>
</dbReference>
<dbReference type="AlphaFoldDB" id="D1QTY6"/>
<organism evidence="1 2">
    <name type="scientific">Segatella oris F0302</name>
    <dbReference type="NCBI Taxonomy" id="649760"/>
    <lineage>
        <taxon>Bacteria</taxon>
        <taxon>Pseudomonadati</taxon>
        <taxon>Bacteroidota</taxon>
        <taxon>Bacteroidia</taxon>
        <taxon>Bacteroidales</taxon>
        <taxon>Prevotellaceae</taxon>
        <taxon>Segatella</taxon>
    </lineage>
</organism>
<evidence type="ECO:0000313" key="1">
    <source>
        <dbReference type="EMBL" id="EFB31316.1"/>
    </source>
</evidence>
<comment type="caution">
    <text evidence="1">The sequence shown here is derived from an EMBL/GenBank/DDBJ whole genome shotgun (WGS) entry which is preliminary data.</text>
</comment>
<reference evidence="1 2" key="1">
    <citation type="submission" date="2009-11" db="EMBL/GenBank/DDBJ databases">
        <authorList>
            <person name="Weinstock G."/>
            <person name="Sodergren E."/>
            <person name="Clifton S."/>
            <person name="Fulton L."/>
            <person name="Fulton B."/>
            <person name="Courtney L."/>
            <person name="Fronick C."/>
            <person name="Harrison M."/>
            <person name="Strong C."/>
            <person name="Farmer C."/>
            <person name="Delahaunty K."/>
            <person name="Markovic C."/>
            <person name="Hall O."/>
            <person name="Minx P."/>
            <person name="Tomlinson C."/>
            <person name="Mitreva M."/>
            <person name="Nelson J."/>
            <person name="Hou S."/>
            <person name="Wollam A."/>
            <person name="Pepin K.H."/>
            <person name="Johnson M."/>
            <person name="Bhonagiri V."/>
            <person name="Nash W.E."/>
            <person name="Warren W."/>
            <person name="Chinwalla A."/>
            <person name="Mardis E.R."/>
            <person name="Wilson R.K."/>
        </authorList>
    </citation>
    <scope>NUCLEOTIDE SEQUENCE [LARGE SCALE GENOMIC DNA]</scope>
    <source>
        <strain evidence="1 2">F0302</strain>
    </source>
</reference>
<sequence length="66" mass="7991">MLMYKLRLSISWQGIFICYDKEEKGSKPGKNMSVYQQTCMKLKWYKFIFSVIKYVLRGLFVLHLFL</sequence>
<evidence type="ECO:0000313" key="2">
    <source>
        <dbReference type="Proteomes" id="UP000004079"/>
    </source>
</evidence>
<dbReference type="HOGENOM" id="CLU_2864071_0_0_10"/>
<accession>D1QTY6</accession>
<dbReference type="EMBL" id="ACUZ02000039">
    <property type="protein sequence ID" value="EFB31316.1"/>
    <property type="molecule type" value="Genomic_DNA"/>
</dbReference>
<proteinExistence type="predicted"/>
<gene>
    <name evidence="1" type="ORF">HMPREF0971_02468</name>
</gene>